<evidence type="ECO:0000313" key="5">
    <source>
        <dbReference type="EMBL" id="SIS90497.1"/>
    </source>
</evidence>
<dbReference type="InterPro" id="IPR000055">
    <property type="entry name" value="Restrct_endonuc_typeI_TRD"/>
</dbReference>
<dbReference type="InterPro" id="IPR044946">
    <property type="entry name" value="Restrct_endonuc_typeI_TRD_sf"/>
</dbReference>
<comment type="caution">
    <text evidence="5">The sequence shown here is derived from an EMBL/GenBank/DDBJ whole genome shotgun (WGS) entry which is preliminary data.</text>
</comment>
<keyword evidence="3" id="KW-0238">DNA-binding</keyword>
<dbReference type="SUPFAM" id="SSF116734">
    <property type="entry name" value="DNA methylase specificity domain"/>
    <property type="match status" value="2"/>
</dbReference>
<evidence type="ECO:0000259" key="4">
    <source>
        <dbReference type="Pfam" id="PF01420"/>
    </source>
</evidence>
<name>A0ABY1KXU8_9BACI</name>
<protein>
    <submittedName>
        <fullName evidence="5">Type I restriction enzyme, S subunit</fullName>
    </submittedName>
</protein>
<dbReference type="EMBL" id="FTOK01000009">
    <property type="protein sequence ID" value="SIS90497.1"/>
    <property type="molecule type" value="Genomic_DNA"/>
</dbReference>
<dbReference type="InterPro" id="IPR052021">
    <property type="entry name" value="Type-I_RS_S_subunit"/>
</dbReference>
<keyword evidence="6" id="KW-1185">Reference proteome</keyword>
<keyword evidence="2" id="KW-0680">Restriction system</keyword>
<evidence type="ECO:0000256" key="2">
    <source>
        <dbReference type="ARBA" id="ARBA00022747"/>
    </source>
</evidence>
<evidence type="ECO:0000256" key="1">
    <source>
        <dbReference type="ARBA" id="ARBA00010923"/>
    </source>
</evidence>
<dbReference type="Gene3D" id="3.90.220.20">
    <property type="entry name" value="DNA methylase specificity domains"/>
    <property type="match status" value="2"/>
</dbReference>
<feature type="domain" description="Type I restriction modification DNA specificity" evidence="4">
    <location>
        <begin position="6"/>
        <end position="173"/>
    </location>
</feature>
<dbReference type="PANTHER" id="PTHR30408">
    <property type="entry name" value="TYPE-1 RESTRICTION ENZYME ECOKI SPECIFICITY PROTEIN"/>
    <property type="match status" value="1"/>
</dbReference>
<dbReference type="Proteomes" id="UP000199777">
    <property type="component" value="Unassembled WGS sequence"/>
</dbReference>
<comment type="similarity">
    <text evidence="1">Belongs to the type-I restriction system S methylase family.</text>
</comment>
<dbReference type="Gene3D" id="1.10.287.1120">
    <property type="entry name" value="Bipartite methylase S protein"/>
    <property type="match status" value="1"/>
</dbReference>
<accession>A0ABY1KXU8</accession>
<dbReference type="RefSeq" id="WP_076572310.1">
    <property type="nucleotide sequence ID" value="NZ_FTOK01000009.1"/>
</dbReference>
<organism evidence="5 6">
    <name type="scientific">Salimicrobium salexigens</name>
    <dbReference type="NCBI Taxonomy" id="908941"/>
    <lineage>
        <taxon>Bacteria</taxon>
        <taxon>Bacillati</taxon>
        <taxon>Bacillota</taxon>
        <taxon>Bacilli</taxon>
        <taxon>Bacillales</taxon>
        <taxon>Bacillaceae</taxon>
        <taxon>Salimicrobium</taxon>
    </lineage>
</organism>
<evidence type="ECO:0000313" key="6">
    <source>
        <dbReference type="Proteomes" id="UP000199777"/>
    </source>
</evidence>
<feature type="domain" description="Type I restriction modification DNA specificity" evidence="4">
    <location>
        <begin position="209"/>
        <end position="394"/>
    </location>
</feature>
<evidence type="ECO:0000256" key="3">
    <source>
        <dbReference type="ARBA" id="ARBA00023125"/>
    </source>
</evidence>
<dbReference type="PANTHER" id="PTHR30408:SF12">
    <property type="entry name" value="TYPE I RESTRICTION ENZYME MJAVIII SPECIFICITY SUBUNIT"/>
    <property type="match status" value="1"/>
</dbReference>
<sequence>MNEVIPQGWQQRKLRDFAKEVKDNNTNLENYEVLSVTKYDGFVSSLKYFKKQVYSKDTGKYKIVKKGDFAYSTIHINEGSIALLKDFNVGLISPMYTVFRIDETVDSEYLLNLLRSHKYIQIYDAIGQGSVNRRKSVPYTLLSSLDLTLPPLSEQQKITAILSSVDEAIEKTEQLVTQTEKVKKGLMQQLLTKGIGHTKFKKTAIGEIPEEWEVIPLKTIINSLKAGVSVTSENREKNKGEIGILKTSSVTNRRFDPLEHKTILPHEVSRASMNPKFDHILISRMNTEALVGASSYVDKNYDDLFLPDRLWQAEVNEDYCTLWLSYVLTSSSMRSKISNISTGTSGSMKNISKTSFLDLVVPTPKYSEQKRITDVLIKFDDKIQAESNKKEVLNMLKKGLMQQLLTGKVRVPIEDDEVVEA</sequence>
<gene>
    <name evidence="5" type="ORF">SAMN05421758_10945</name>
</gene>
<reference evidence="5 6" key="1">
    <citation type="submission" date="2017-01" db="EMBL/GenBank/DDBJ databases">
        <authorList>
            <person name="Varghese N."/>
            <person name="Submissions S."/>
        </authorList>
    </citation>
    <scope>NUCLEOTIDE SEQUENCE [LARGE SCALE GENOMIC DNA]</scope>
    <source>
        <strain evidence="5 6">DSM 22782</strain>
    </source>
</reference>
<proteinExistence type="inferred from homology"/>
<dbReference type="Pfam" id="PF01420">
    <property type="entry name" value="Methylase_S"/>
    <property type="match status" value="2"/>
</dbReference>